<dbReference type="InterPro" id="IPR003352">
    <property type="entry name" value="PTS_EIIC"/>
</dbReference>
<proteinExistence type="predicted"/>
<keyword evidence="17" id="KW-1185">Reference proteome</keyword>
<evidence type="ECO:0000256" key="8">
    <source>
        <dbReference type="ARBA" id="ARBA00022777"/>
    </source>
</evidence>
<dbReference type="NCBIfam" id="TIGR00830">
    <property type="entry name" value="PTBA"/>
    <property type="match status" value="1"/>
</dbReference>
<evidence type="ECO:0000259" key="14">
    <source>
        <dbReference type="PROSITE" id="PS51098"/>
    </source>
</evidence>
<dbReference type="EMBL" id="PXYG01000005">
    <property type="protein sequence ID" value="PSJ44711.1"/>
    <property type="molecule type" value="Genomic_DNA"/>
</dbReference>
<organism evidence="16 17">
    <name type="scientific">Zobellella endophytica</name>
    <dbReference type="NCBI Taxonomy" id="2116700"/>
    <lineage>
        <taxon>Bacteria</taxon>
        <taxon>Pseudomonadati</taxon>
        <taxon>Pseudomonadota</taxon>
        <taxon>Gammaproteobacteria</taxon>
        <taxon>Aeromonadales</taxon>
        <taxon>Aeromonadaceae</taxon>
        <taxon>Zobellella</taxon>
    </lineage>
</organism>
<dbReference type="SUPFAM" id="SSF51261">
    <property type="entry name" value="Duplicated hybrid motif"/>
    <property type="match status" value="1"/>
</dbReference>
<feature type="active site" description="Phosphocysteine intermediate; for EIIB activity" evidence="11">
    <location>
        <position position="26"/>
    </location>
</feature>
<dbReference type="GO" id="GO:0016301">
    <property type="term" value="F:kinase activity"/>
    <property type="evidence" value="ECO:0007669"/>
    <property type="project" value="UniProtKB-KW"/>
</dbReference>
<keyword evidence="3" id="KW-1003">Cell membrane</keyword>
<dbReference type="FunFam" id="2.70.70.10:FF:000001">
    <property type="entry name" value="PTS system glucose-specific IIA component"/>
    <property type="match status" value="1"/>
</dbReference>
<reference evidence="16 17" key="1">
    <citation type="submission" date="2018-03" db="EMBL/GenBank/DDBJ databases">
        <title>The draft genome of Zobellella sp. 59N8.</title>
        <authorList>
            <person name="Liu L."/>
            <person name="Li L."/>
            <person name="Zhang X."/>
            <person name="Liang L."/>
            <person name="Wang T."/>
        </authorList>
    </citation>
    <scope>NUCLEOTIDE SEQUENCE [LARGE SCALE GENOMIC DNA]</scope>
    <source>
        <strain evidence="16 17">59N8</strain>
    </source>
</reference>
<dbReference type="GO" id="GO:0009401">
    <property type="term" value="P:phosphoenolpyruvate-dependent sugar phosphotransferase system"/>
    <property type="evidence" value="ECO:0007669"/>
    <property type="project" value="UniProtKB-KW"/>
</dbReference>
<dbReference type="GO" id="GO:0008982">
    <property type="term" value="F:protein-N(PI)-phosphohistidine-sugar phosphotransferase activity"/>
    <property type="evidence" value="ECO:0007669"/>
    <property type="project" value="InterPro"/>
</dbReference>
<evidence type="ECO:0000313" key="17">
    <source>
        <dbReference type="Proteomes" id="UP000240243"/>
    </source>
</evidence>
<evidence type="ECO:0000256" key="6">
    <source>
        <dbReference type="ARBA" id="ARBA00022683"/>
    </source>
</evidence>
<dbReference type="FunFam" id="3.30.1360.60:FF:000001">
    <property type="entry name" value="PTS system glucose-specific IIBC component PtsG"/>
    <property type="match status" value="1"/>
</dbReference>
<dbReference type="AlphaFoldDB" id="A0A2P7R3A3"/>
<feature type="transmembrane region" description="Helical" evidence="12">
    <location>
        <begin position="293"/>
        <end position="319"/>
    </location>
</feature>
<evidence type="ECO:0000256" key="9">
    <source>
        <dbReference type="ARBA" id="ARBA00022989"/>
    </source>
</evidence>
<feature type="domain" description="PTS EIIB type-1" evidence="14">
    <location>
        <begin position="4"/>
        <end position="86"/>
    </location>
</feature>
<dbReference type="PANTHER" id="PTHR30175">
    <property type="entry name" value="PHOSPHOTRANSFERASE SYSTEM TRANSPORT PROTEIN"/>
    <property type="match status" value="1"/>
</dbReference>
<evidence type="ECO:0000256" key="2">
    <source>
        <dbReference type="ARBA" id="ARBA00022448"/>
    </source>
</evidence>
<dbReference type="InterPro" id="IPR001996">
    <property type="entry name" value="PTS_IIB_1"/>
</dbReference>
<dbReference type="InterPro" id="IPR013013">
    <property type="entry name" value="PTS_EIIC_1"/>
</dbReference>
<dbReference type="InterPro" id="IPR001127">
    <property type="entry name" value="PTS_EIIA_1_perm"/>
</dbReference>
<dbReference type="InterPro" id="IPR018113">
    <property type="entry name" value="PTrfase_EIIB_Cys"/>
</dbReference>
<feature type="transmembrane region" description="Helical" evidence="12">
    <location>
        <begin position="207"/>
        <end position="230"/>
    </location>
</feature>
<evidence type="ECO:0000256" key="12">
    <source>
        <dbReference type="SAM" id="Phobius"/>
    </source>
</evidence>
<feature type="transmembrane region" description="Helical" evidence="12">
    <location>
        <begin position="250"/>
        <end position="272"/>
    </location>
</feature>
<evidence type="ECO:0000256" key="1">
    <source>
        <dbReference type="ARBA" id="ARBA00004651"/>
    </source>
</evidence>
<dbReference type="InterPro" id="IPR036878">
    <property type="entry name" value="Glu_permease_IIB"/>
</dbReference>
<evidence type="ECO:0000256" key="7">
    <source>
        <dbReference type="ARBA" id="ARBA00022692"/>
    </source>
</evidence>
<keyword evidence="6" id="KW-0598">Phosphotransferase system</keyword>
<keyword evidence="7 12" id="KW-0812">Transmembrane</keyword>
<comment type="caution">
    <text evidence="16">The sequence shown here is derived from an EMBL/GenBank/DDBJ whole genome shotgun (WGS) entry which is preliminary data.</text>
</comment>
<keyword evidence="5" id="KW-0808">Transferase</keyword>
<protein>
    <submittedName>
        <fullName evidence="16">PTS beta-glucoside transporter subunit IIABC</fullName>
    </submittedName>
</protein>
<dbReference type="CDD" id="cd00212">
    <property type="entry name" value="PTS_IIB_glc"/>
    <property type="match status" value="1"/>
</dbReference>
<keyword evidence="2" id="KW-0813">Transport</keyword>
<feature type="transmembrane region" description="Helical" evidence="12">
    <location>
        <begin position="331"/>
        <end position="350"/>
    </location>
</feature>
<dbReference type="Proteomes" id="UP000240243">
    <property type="component" value="Unassembled WGS sequence"/>
</dbReference>
<dbReference type="PANTHER" id="PTHR30175:SF1">
    <property type="entry name" value="PTS SYSTEM ARBUTIN-, CELLOBIOSE-, AND SALICIN-SPECIFIC EIIBC COMPONENT-RELATED"/>
    <property type="match status" value="1"/>
</dbReference>
<feature type="transmembrane region" description="Helical" evidence="12">
    <location>
        <begin position="388"/>
        <end position="413"/>
    </location>
</feature>
<evidence type="ECO:0000256" key="11">
    <source>
        <dbReference type="PROSITE-ProRule" id="PRU00421"/>
    </source>
</evidence>
<dbReference type="InterPro" id="IPR050558">
    <property type="entry name" value="PTS_Sugar-Specific_Components"/>
</dbReference>
<evidence type="ECO:0000256" key="5">
    <source>
        <dbReference type="ARBA" id="ARBA00022679"/>
    </source>
</evidence>
<evidence type="ECO:0000313" key="16">
    <source>
        <dbReference type="EMBL" id="PSJ44711.1"/>
    </source>
</evidence>
<accession>A0A2P7R3A3</accession>
<dbReference type="GO" id="GO:0090589">
    <property type="term" value="F:protein-phosphocysteine-trehalose phosphotransferase system transporter activity"/>
    <property type="evidence" value="ECO:0007669"/>
    <property type="project" value="TreeGrafter"/>
</dbReference>
<feature type="domain" description="PTS EIIC type-1" evidence="15">
    <location>
        <begin position="107"/>
        <end position="466"/>
    </location>
</feature>
<dbReference type="NCBIfam" id="NF007335">
    <property type="entry name" value="PRK09824.1"/>
    <property type="match status" value="1"/>
</dbReference>
<dbReference type="Gene3D" id="2.70.70.10">
    <property type="entry name" value="Glucose Permease (Domain IIA)"/>
    <property type="match status" value="1"/>
</dbReference>
<evidence type="ECO:0000256" key="10">
    <source>
        <dbReference type="ARBA" id="ARBA00023136"/>
    </source>
</evidence>
<keyword evidence="10 12" id="KW-0472">Membrane</keyword>
<dbReference type="OrthoDB" id="92465at2"/>
<feature type="transmembrane region" description="Helical" evidence="12">
    <location>
        <begin position="148"/>
        <end position="168"/>
    </location>
</feature>
<feature type="transmembrane region" description="Helical" evidence="12">
    <location>
        <begin position="112"/>
        <end position="136"/>
    </location>
</feature>
<dbReference type="RefSeq" id="WP_106729962.1">
    <property type="nucleotide sequence ID" value="NZ_PXYG01000005.1"/>
</dbReference>
<dbReference type="InterPro" id="IPR011055">
    <property type="entry name" value="Dup_hybrid_motif"/>
</dbReference>
<evidence type="ECO:0000259" key="13">
    <source>
        <dbReference type="PROSITE" id="PS51093"/>
    </source>
</evidence>
<dbReference type="GO" id="GO:0005886">
    <property type="term" value="C:plasma membrane"/>
    <property type="evidence" value="ECO:0007669"/>
    <property type="project" value="UniProtKB-SubCell"/>
</dbReference>
<evidence type="ECO:0000256" key="3">
    <source>
        <dbReference type="ARBA" id="ARBA00022475"/>
    </source>
</evidence>
<dbReference type="PROSITE" id="PS51098">
    <property type="entry name" value="PTS_EIIB_TYPE_1"/>
    <property type="match status" value="1"/>
</dbReference>
<evidence type="ECO:0000256" key="4">
    <source>
        <dbReference type="ARBA" id="ARBA00022597"/>
    </source>
</evidence>
<feature type="transmembrane region" description="Helical" evidence="12">
    <location>
        <begin position="433"/>
        <end position="454"/>
    </location>
</feature>
<evidence type="ECO:0000259" key="15">
    <source>
        <dbReference type="PROSITE" id="PS51103"/>
    </source>
</evidence>
<dbReference type="PROSITE" id="PS01035">
    <property type="entry name" value="PTS_EIIB_TYPE_1_CYS"/>
    <property type="match status" value="1"/>
</dbReference>
<keyword evidence="4" id="KW-0762">Sugar transport</keyword>
<keyword evidence="8" id="KW-0418">Kinase</keyword>
<feature type="transmembrane region" description="Helical" evidence="12">
    <location>
        <begin position="174"/>
        <end position="195"/>
    </location>
</feature>
<dbReference type="Gene3D" id="3.30.1360.60">
    <property type="entry name" value="Glucose permease domain IIB"/>
    <property type="match status" value="1"/>
</dbReference>
<keyword evidence="9 12" id="KW-1133">Transmembrane helix</keyword>
<comment type="subcellular location">
    <subcellularLocation>
        <location evidence="1">Cell membrane</location>
        <topology evidence="1">Multi-pass membrane protein</topology>
    </subcellularLocation>
</comment>
<dbReference type="PROSITE" id="PS00371">
    <property type="entry name" value="PTS_EIIA_TYPE_1_HIS"/>
    <property type="match status" value="1"/>
</dbReference>
<dbReference type="SUPFAM" id="SSF55604">
    <property type="entry name" value="Glucose permease domain IIB"/>
    <property type="match status" value="1"/>
</dbReference>
<dbReference type="PROSITE" id="PS51103">
    <property type="entry name" value="PTS_EIIC_TYPE_1"/>
    <property type="match status" value="1"/>
</dbReference>
<dbReference type="Pfam" id="PF00358">
    <property type="entry name" value="PTS_EIIA_1"/>
    <property type="match status" value="1"/>
</dbReference>
<dbReference type="InterPro" id="IPR011297">
    <property type="entry name" value="PTS_IIABC_b_glu"/>
</dbReference>
<dbReference type="Pfam" id="PF02378">
    <property type="entry name" value="PTS_EIIC"/>
    <property type="match status" value="1"/>
</dbReference>
<dbReference type="GO" id="GO:0015771">
    <property type="term" value="P:trehalose transport"/>
    <property type="evidence" value="ECO:0007669"/>
    <property type="project" value="TreeGrafter"/>
</dbReference>
<feature type="domain" description="PTS EIIA type-1" evidence="13">
    <location>
        <begin position="502"/>
        <end position="606"/>
    </location>
</feature>
<gene>
    <name evidence="16" type="ORF">C7H85_12065</name>
</gene>
<dbReference type="PROSITE" id="PS51093">
    <property type="entry name" value="PTS_EIIA_TYPE_1"/>
    <property type="match status" value="1"/>
</dbReference>
<dbReference type="Pfam" id="PF00367">
    <property type="entry name" value="PTS_EIIB"/>
    <property type="match status" value="1"/>
</dbReference>
<name>A0A2P7R3A3_9GAMM</name>
<sequence length="636" mass="67075">MSHQSLAQKIVAGVGGRDNIASLVHCATRLRFKLHDNTKADGEGLKQEPGIIMVVESGGQFQVVIGNEVNAVYQAVNKAASIDEQTPQVDEHKADGSKSSLFNRFIDTVSGIFTPLLGMLAASGILKGFLALALALQWTTTSSGTYQLLNAAGDALFYFFPVILGYTAGKKFGGNPFISMAVGGALIHPSITSLFHASQQMGAEPSLFLGVPVTLINYGGSVLPVIFAAWACSHLERRFNQWLPSAVRNFFSPLFCIVLVVPLTFLLIGPAATGVGRWLANGYLAVYEFTPMLAGAVIGAFWQIFVIFGLHWGFIPLIINNFSMLGQDTMLPMLVAAVMGQVGAALGVMLRTRDAKTKVMAGSAVTAGVFGVTEPAVYGVNLPTRRPFIFGCIGGALGGALIGVGNTTAYTFGLASIFTFTQVIPSTGIDASVWSLVFGSLLSLAFAFSFTWLFGLKAPAKPKTENHNAGNAVKEMTPAPQGSAALLAPQSGRVVPLAEVSDPTFASGLLGAGVAIIPESGRVVAPIHGEIASLFRTNHAIGISADNGLDVLIHVGIDTVKLDGRHFVPHVRLGDRVAAGDLLLEFDREAILAAGYDITTPMVVTQASGVPISLSVYHEQIEEGSPLLTVTFEDKE</sequence>
<dbReference type="NCBIfam" id="TIGR01995">
    <property type="entry name" value="PTS-II-ABC-beta"/>
    <property type="match status" value="1"/>
</dbReference>